<dbReference type="RefSeq" id="WP_170131344.1">
    <property type="nucleotide sequence ID" value="NZ_QGDQ01000006.1"/>
</dbReference>
<sequence length="84" mass="9454">MTDVEGCTRRWAEVPQQMNTAMQRHHQIVHTAIAEHGGWRPVDQGEGDAVEAELRATAAEPLPAGPGWPRQHRLTRRRWAAVVL</sequence>
<keyword evidence="2" id="KW-1185">Reference proteome</keyword>
<accession>A0A316ABI2</accession>
<proteinExistence type="predicted"/>
<reference evidence="1 2" key="1">
    <citation type="submission" date="2018-03" db="EMBL/GenBank/DDBJ databases">
        <title>Genomic Encyclopedia of Archaeal and Bacterial Type Strains, Phase II (KMG-II): from individual species to whole genera.</title>
        <authorList>
            <person name="Goeker M."/>
        </authorList>
    </citation>
    <scope>NUCLEOTIDE SEQUENCE [LARGE SCALE GENOMIC DNA]</scope>
    <source>
        <strain evidence="1 2">DSM 44889</strain>
    </source>
</reference>
<protein>
    <submittedName>
        <fullName evidence="1">Uncharacterized protein</fullName>
    </submittedName>
</protein>
<dbReference type="Gene3D" id="3.30.70.1230">
    <property type="entry name" value="Nucleotide cyclase"/>
    <property type="match status" value="1"/>
</dbReference>
<gene>
    <name evidence="1" type="ORF">BXY45_10651</name>
</gene>
<dbReference type="SUPFAM" id="SSF55073">
    <property type="entry name" value="Nucleotide cyclase"/>
    <property type="match status" value="1"/>
</dbReference>
<organism evidence="1 2">
    <name type="scientific">Quadrisphaera granulorum</name>
    <dbReference type="NCBI Taxonomy" id="317664"/>
    <lineage>
        <taxon>Bacteria</taxon>
        <taxon>Bacillati</taxon>
        <taxon>Actinomycetota</taxon>
        <taxon>Actinomycetes</taxon>
        <taxon>Kineosporiales</taxon>
        <taxon>Kineosporiaceae</taxon>
        <taxon>Quadrisphaera</taxon>
    </lineage>
</organism>
<dbReference type="InterPro" id="IPR029787">
    <property type="entry name" value="Nucleotide_cyclase"/>
</dbReference>
<dbReference type="Proteomes" id="UP000245469">
    <property type="component" value="Unassembled WGS sequence"/>
</dbReference>
<dbReference type="EMBL" id="QGDQ01000006">
    <property type="protein sequence ID" value="PWJ54608.1"/>
    <property type="molecule type" value="Genomic_DNA"/>
</dbReference>
<name>A0A316ABI2_9ACTN</name>
<evidence type="ECO:0000313" key="2">
    <source>
        <dbReference type="Proteomes" id="UP000245469"/>
    </source>
</evidence>
<comment type="caution">
    <text evidence="1">The sequence shown here is derived from an EMBL/GenBank/DDBJ whole genome shotgun (WGS) entry which is preliminary data.</text>
</comment>
<dbReference type="AlphaFoldDB" id="A0A316ABI2"/>
<evidence type="ECO:0000313" key="1">
    <source>
        <dbReference type="EMBL" id="PWJ54608.1"/>
    </source>
</evidence>